<dbReference type="Pfam" id="PF20150">
    <property type="entry name" value="2EXR"/>
    <property type="match status" value="1"/>
</dbReference>
<dbReference type="OrthoDB" id="4991763at2759"/>
<sequence>MEDESSVLTTTLSSDPSRGQLSSKGDKACQPPHISADVSAWSPPDDSARHLYEFNYFAKLPAEVRSEIWNLAFSLSSPRIYIPYVRLIEGSGRQYPHYRHDLPGLMVLSKEVREINIRNRKLSLISGRFSVGTQNDFLILDLDKENDVNWFLALRSRFPKCDIPWDVIEDDFRRERNLDWQLGIFNDRSAGVKRFEGQYHIRLGDADSKDMRHLPLPTDVQVDVLDIVNDTWADLDGISDNLHGYFWFMLPWVDYAALVSQVWASSIGVATFPKF</sequence>
<dbReference type="AlphaFoldDB" id="F9GDL1"/>
<evidence type="ECO:0000259" key="2">
    <source>
        <dbReference type="Pfam" id="PF20150"/>
    </source>
</evidence>
<evidence type="ECO:0000313" key="3">
    <source>
        <dbReference type="EMBL" id="EGU72747.1"/>
    </source>
</evidence>
<dbReference type="EMBL" id="AFQF01005578">
    <property type="protein sequence ID" value="EGU72747.1"/>
    <property type="molecule type" value="Genomic_DNA"/>
</dbReference>
<comment type="caution">
    <text evidence="3">The sequence shown here is derived from an EMBL/GenBank/DDBJ whole genome shotgun (WGS) entry which is preliminary data.</text>
</comment>
<dbReference type="InterPro" id="IPR045518">
    <property type="entry name" value="2EXR"/>
</dbReference>
<reference evidence="3" key="1">
    <citation type="journal article" date="2012" name="Mol. Plant Microbe Interact.">
        <title>A highly conserved effector in Fusarium oxysporum is required for full virulence on Arabidopsis.</title>
        <authorList>
            <person name="Thatcher L.F."/>
            <person name="Gardiner D.M."/>
            <person name="Kazan K."/>
            <person name="Manners J."/>
        </authorList>
    </citation>
    <scope>NUCLEOTIDE SEQUENCE [LARGE SCALE GENOMIC DNA]</scope>
    <source>
        <strain evidence="3">Fo5176</strain>
    </source>
</reference>
<feature type="region of interest" description="Disordered" evidence="1">
    <location>
        <begin position="1"/>
        <end position="42"/>
    </location>
</feature>
<feature type="domain" description="2EXR" evidence="2">
    <location>
        <begin position="54"/>
        <end position="119"/>
    </location>
</feature>
<gene>
    <name evidence="3" type="ORF">FOXB_16745</name>
</gene>
<name>F9GDL1_FUSOF</name>
<organism evidence="3">
    <name type="scientific">Fusarium oxysporum (strain Fo5176)</name>
    <name type="common">Fusarium vascular wilt</name>
    <dbReference type="NCBI Taxonomy" id="660025"/>
    <lineage>
        <taxon>Eukaryota</taxon>
        <taxon>Fungi</taxon>
        <taxon>Dikarya</taxon>
        <taxon>Ascomycota</taxon>
        <taxon>Pezizomycotina</taxon>
        <taxon>Sordariomycetes</taxon>
        <taxon>Hypocreomycetidae</taxon>
        <taxon>Hypocreales</taxon>
        <taxon>Nectriaceae</taxon>
        <taxon>Fusarium</taxon>
        <taxon>Fusarium oxysporum species complex</taxon>
    </lineage>
</organism>
<proteinExistence type="predicted"/>
<protein>
    <recommendedName>
        <fullName evidence="2">2EXR domain-containing protein</fullName>
    </recommendedName>
</protein>
<evidence type="ECO:0000256" key="1">
    <source>
        <dbReference type="SAM" id="MobiDB-lite"/>
    </source>
</evidence>
<feature type="compositionally biased region" description="Polar residues" evidence="1">
    <location>
        <begin position="1"/>
        <end position="23"/>
    </location>
</feature>
<accession>F9GDL1</accession>